<dbReference type="InterPro" id="IPR007395">
    <property type="entry name" value="Zn_peptidase_2"/>
</dbReference>
<keyword evidence="1" id="KW-0472">Membrane</keyword>
<evidence type="ECO:0000313" key="2">
    <source>
        <dbReference type="EMBL" id="TCJ87007.1"/>
    </source>
</evidence>
<dbReference type="PANTHER" id="PTHR36434:SF1">
    <property type="entry name" value="MEMBRANE PROTEASE YUGP-RELATED"/>
    <property type="match status" value="1"/>
</dbReference>
<dbReference type="Pfam" id="PF04298">
    <property type="entry name" value="Zn_peptidase_2"/>
    <property type="match status" value="1"/>
</dbReference>
<dbReference type="AlphaFoldDB" id="A0A4R1EYS5"/>
<keyword evidence="1" id="KW-1133">Transmembrane helix</keyword>
<keyword evidence="3" id="KW-1185">Reference proteome</keyword>
<dbReference type="OrthoDB" id="9805386at2"/>
<proteinExistence type="predicted"/>
<reference evidence="2 3" key="1">
    <citation type="submission" date="2019-03" db="EMBL/GenBank/DDBJ databases">
        <title>Genomic Encyclopedia of Type Strains, Phase IV (KMG-IV): sequencing the most valuable type-strain genomes for metagenomic binning, comparative biology and taxonomic classification.</title>
        <authorList>
            <person name="Goeker M."/>
        </authorList>
    </citation>
    <scope>NUCLEOTIDE SEQUENCE [LARGE SCALE GENOMIC DNA]</scope>
    <source>
        <strain evidence="2 3">DSM 24830</strain>
    </source>
</reference>
<protein>
    <recommendedName>
        <fullName evidence="4">Zn-dependent protease</fullName>
    </recommendedName>
</protein>
<feature type="transmembrane region" description="Helical" evidence="1">
    <location>
        <begin position="147"/>
        <end position="166"/>
    </location>
</feature>
<evidence type="ECO:0000313" key="3">
    <source>
        <dbReference type="Proteomes" id="UP000294887"/>
    </source>
</evidence>
<evidence type="ECO:0000256" key="1">
    <source>
        <dbReference type="SAM" id="Phobius"/>
    </source>
</evidence>
<feature type="transmembrane region" description="Helical" evidence="1">
    <location>
        <begin position="122"/>
        <end position="140"/>
    </location>
</feature>
<evidence type="ECO:0008006" key="4">
    <source>
        <dbReference type="Google" id="ProtNLM"/>
    </source>
</evidence>
<organism evidence="2 3">
    <name type="scientific">Cocleimonas flava</name>
    <dbReference type="NCBI Taxonomy" id="634765"/>
    <lineage>
        <taxon>Bacteria</taxon>
        <taxon>Pseudomonadati</taxon>
        <taxon>Pseudomonadota</taxon>
        <taxon>Gammaproteobacteria</taxon>
        <taxon>Thiotrichales</taxon>
        <taxon>Thiotrichaceae</taxon>
        <taxon>Cocleimonas</taxon>
    </lineage>
</organism>
<accession>A0A4R1EYS5</accession>
<comment type="caution">
    <text evidence="2">The sequence shown here is derived from an EMBL/GenBank/DDBJ whole genome shotgun (WGS) entry which is preliminary data.</text>
</comment>
<feature type="transmembrane region" description="Helical" evidence="1">
    <location>
        <begin position="202"/>
        <end position="222"/>
    </location>
</feature>
<dbReference type="Proteomes" id="UP000294887">
    <property type="component" value="Unassembled WGS sequence"/>
</dbReference>
<dbReference type="RefSeq" id="WP_131905323.1">
    <property type="nucleotide sequence ID" value="NZ_BAAAFU010000004.1"/>
</dbReference>
<sequence>MHILLLVIFIVFIIYVPQWWAKRIFQRYSNEQDHIDGTGGELAIHLLKRFEMSHVGVEETEEGNDHYDSESKMVRLSPSNYNKKSLTAVAVAAHEVGHAIQDDRNETKLALRSTLVKSSIKLQKFGSVIMMVMPIVVILTKSPLAGFVFIATGLLSIAGSSVVHLVTLPVEWDASFGKAMPILKEGYIREQDHAAVNSILKAAAFTYIAASLTSILSVWRWIALLRR</sequence>
<name>A0A4R1EYS5_9GAMM</name>
<keyword evidence="1" id="KW-0812">Transmembrane</keyword>
<gene>
    <name evidence="2" type="ORF">EV695_1508</name>
</gene>
<dbReference type="PANTHER" id="PTHR36434">
    <property type="entry name" value="MEMBRANE PROTEASE YUGP-RELATED"/>
    <property type="match status" value="1"/>
</dbReference>
<dbReference type="EMBL" id="SMFQ01000003">
    <property type="protein sequence ID" value="TCJ87007.1"/>
    <property type="molecule type" value="Genomic_DNA"/>
</dbReference>